<feature type="transmembrane region" description="Helical" evidence="9">
    <location>
        <begin position="376"/>
        <end position="396"/>
    </location>
</feature>
<comment type="similarity">
    <text evidence="8">Belongs to the TsuA/YedE (TC 9.B.102) family.</text>
</comment>
<dbReference type="PANTHER" id="PTHR30574:SF1">
    <property type="entry name" value="SULPHUR TRANSPORT DOMAIN-CONTAINING PROTEIN"/>
    <property type="match status" value="1"/>
</dbReference>
<organism evidence="10 11">
    <name type="scientific">Devosia marina</name>
    <dbReference type="NCBI Taxonomy" id="2683198"/>
    <lineage>
        <taxon>Bacteria</taxon>
        <taxon>Pseudomonadati</taxon>
        <taxon>Pseudomonadota</taxon>
        <taxon>Alphaproteobacteria</taxon>
        <taxon>Hyphomicrobiales</taxon>
        <taxon>Devosiaceae</taxon>
        <taxon>Devosia</taxon>
    </lineage>
</organism>
<evidence type="ECO:0000313" key="11">
    <source>
        <dbReference type="Proteomes" id="UP000438106"/>
    </source>
</evidence>
<proteinExistence type="inferred from homology"/>
<feature type="transmembrane region" description="Helical" evidence="9">
    <location>
        <begin position="232"/>
        <end position="253"/>
    </location>
</feature>
<dbReference type="GO" id="GO:0005886">
    <property type="term" value="C:plasma membrane"/>
    <property type="evidence" value="ECO:0007669"/>
    <property type="project" value="UniProtKB-SubCell"/>
</dbReference>
<dbReference type="AlphaFoldDB" id="A0A7X3K4I2"/>
<evidence type="ECO:0000256" key="7">
    <source>
        <dbReference type="ARBA" id="ARBA00023136"/>
    </source>
</evidence>
<evidence type="ECO:0000256" key="1">
    <source>
        <dbReference type="ARBA" id="ARBA00004429"/>
    </source>
</evidence>
<keyword evidence="2" id="KW-0813">Transport</keyword>
<evidence type="ECO:0000256" key="9">
    <source>
        <dbReference type="SAM" id="Phobius"/>
    </source>
</evidence>
<evidence type="ECO:0000256" key="5">
    <source>
        <dbReference type="ARBA" id="ARBA00022692"/>
    </source>
</evidence>
<keyword evidence="3" id="KW-1003">Cell membrane</keyword>
<accession>A0A7X3K4I2</accession>
<protein>
    <submittedName>
        <fullName evidence="10">YeeE/YedE family protein</fullName>
    </submittedName>
</protein>
<dbReference type="EMBL" id="WQRF01000004">
    <property type="protein sequence ID" value="MVT00056.1"/>
    <property type="molecule type" value="Genomic_DNA"/>
</dbReference>
<comment type="caution">
    <text evidence="10">The sequence shown here is derived from an EMBL/GenBank/DDBJ whole genome shotgun (WGS) entry which is preliminary data.</text>
</comment>
<keyword evidence="4" id="KW-0997">Cell inner membrane</keyword>
<feature type="transmembrane region" description="Helical" evidence="9">
    <location>
        <begin position="312"/>
        <end position="329"/>
    </location>
</feature>
<evidence type="ECO:0000256" key="3">
    <source>
        <dbReference type="ARBA" id="ARBA00022475"/>
    </source>
</evidence>
<feature type="transmembrane region" description="Helical" evidence="9">
    <location>
        <begin position="112"/>
        <end position="131"/>
    </location>
</feature>
<dbReference type="InterPro" id="IPR007272">
    <property type="entry name" value="Sulf_transp_TsuA/YedE"/>
</dbReference>
<feature type="transmembrane region" description="Helical" evidence="9">
    <location>
        <begin position="20"/>
        <end position="40"/>
    </location>
</feature>
<evidence type="ECO:0000256" key="2">
    <source>
        <dbReference type="ARBA" id="ARBA00022448"/>
    </source>
</evidence>
<evidence type="ECO:0000313" key="10">
    <source>
        <dbReference type="EMBL" id="MVT00056.1"/>
    </source>
</evidence>
<feature type="transmembrane region" description="Helical" evidence="9">
    <location>
        <begin position="186"/>
        <end position="211"/>
    </location>
</feature>
<dbReference type="RefSeq" id="WP_157290887.1">
    <property type="nucleotide sequence ID" value="NZ_WQRF01000004.1"/>
</dbReference>
<keyword evidence="11" id="KW-1185">Reference proteome</keyword>
<reference evidence="10 11" key="1">
    <citation type="submission" date="2019-12" db="EMBL/GenBank/DDBJ databases">
        <title>Devosia maris sp. nov., isolated from the deep seawater.</title>
        <authorList>
            <person name="Liu Y."/>
        </authorList>
    </citation>
    <scope>NUCLEOTIDE SEQUENCE [LARGE SCALE GENOMIC DNA]</scope>
    <source>
        <strain evidence="10 11">L53-10-65</strain>
    </source>
</reference>
<keyword evidence="6 9" id="KW-1133">Transmembrane helix</keyword>
<evidence type="ECO:0000256" key="4">
    <source>
        <dbReference type="ARBA" id="ARBA00022519"/>
    </source>
</evidence>
<evidence type="ECO:0000256" key="8">
    <source>
        <dbReference type="ARBA" id="ARBA00035655"/>
    </source>
</evidence>
<feature type="transmembrane region" description="Helical" evidence="9">
    <location>
        <begin position="152"/>
        <end position="174"/>
    </location>
</feature>
<gene>
    <name evidence="10" type="ORF">GO014_13575</name>
</gene>
<feature type="transmembrane region" description="Helical" evidence="9">
    <location>
        <begin position="336"/>
        <end position="356"/>
    </location>
</feature>
<dbReference type="Proteomes" id="UP000438106">
    <property type="component" value="Unassembled WGS sequence"/>
</dbReference>
<sequence length="404" mass="41264">MSDISASTPKFLPPVRSDRWPLIVAATALVLGFLLITSLVDLRQGALFLIGGALGAALFHGSFGFTGGWRRMVVEKRGRSMRAQMLMIGVAAIAMIPLVAAGSIGGQAIVGAAAPVGISVLLGAALFGLGMQLGGGCGSGTLFTVGGGSARMLVTLAFFIIGALIGTAHLPFWLEQPALGTFSLGAEIGIAGALAVTIAALALVALVTALIERRAHGNLEAEPLPARPGWSWLWLGPWPLVGAGLALALLNIATLLTAGHPWSITYGFGLWGAKIAQGIGIDVASWEFWTWPAQAQALQSSVLADTVSVMDFGLVLGAAIAASIAGKFAPKAKLPLGSLLAAIVGGLLMGYGARLSFGCNIGALFSGIATGSLHGWLWFAAAFAGSYAGVWARPLFGLDGLSRK</sequence>
<keyword evidence="5 9" id="KW-0812">Transmembrane</keyword>
<feature type="transmembrane region" description="Helical" evidence="9">
    <location>
        <begin position="86"/>
        <end position="106"/>
    </location>
</feature>
<keyword evidence="7 9" id="KW-0472">Membrane</keyword>
<dbReference type="Pfam" id="PF04143">
    <property type="entry name" value="Sulf_transp"/>
    <property type="match status" value="1"/>
</dbReference>
<feature type="transmembrane region" description="Helical" evidence="9">
    <location>
        <begin position="46"/>
        <end position="65"/>
    </location>
</feature>
<evidence type="ECO:0000256" key="6">
    <source>
        <dbReference type="ARBA" id="ARBA00022989"/>
    </source>
</evidence>
<dbReference type="PANTHER" id="PTHR30574">
    <property type="entry name" value="INNER MEMBRANE PROTEIN YEDE"/>
    <property type="match status" value="1"/>
</dbReference>
<name>A0A7X3K4I2_9HYPH</name>
<comment type="subcellular location">
    <subcellularLocation>
        <location evidence="1">Cell inner membrane</location>
        <topology evidence="1">Multi-pass membrane protein</topology>
    </subcellularLocation>
</comment>